<dbReference type="GO" id="GO:0005634">
    <property type="term" value="C:nucleus"/>
    <property type="evidence" value="ECO:0007669"/>
    <property type="project" value="UniProtKB-SubCell"/>
</dbReference>
<comment type="subcellular location">
    <subcellularLocation>
        <location evidence="1 7">Nucleus</location>
    </subcellularLocation>
</comment>
<comment type="caution">
    <text evidence="10">The sequence shown here is derived from an EMBL/GenBank/DDBJ whole genome shotgun (WGS) entry which is preliminary data.</text>
</comment>
<dbReference type="Pfam" id="PF08743">
    <property type="entry name" value="Nse4_C"/>
    <property type="match status" value="1"/>
</dbReference>
<dbReference type="GO" id="GO:0006281">
    <property type="term" value="P:DNA repair"/>
    <property type="evidence" value="ECO:0007669"/>
    <property type="project" value="UniProtKB-UniRule"/>
</dbReference>
<comment type="similarity">
    <text evidence="2 7">Belongs to the NSE4 family.</text>
</comment>
<sequence>QKSRAIKCGGRSFDTDELGTKLITFMGGRRFVCDSGSEKEDSDVTRALDWQRIGRRVWRRAAEYLLQGFMLRPLSIEVKKRLVRRARLEKNKDLRRPQEDIIGSDNETAKDVILRIGRINLFHLVINPEDFALSVENIFHLSFLIREGKAGLEFENGEPMMYPCSEEHAPGSDEDAPRRSSQLIMEFDHATWKVRWSMLGVGSTADLSNTSHTSVGWNVK</sequence>
<evidence type="ECO:0000256" key="2">
    <source>
        <dbReference type="ARBA" id="ARBA00008997"/>
    </source>
</evidence>
<dbReference type="InterPro" id="IPR027786">
    <property type="entry name" value="Nse4/EID"/>
</dbReference>
<accession>A0A9P7VZK5</accession>
<keyword evidence="3 7" id="KW-0227">DNA damage</keyword>
<dbReference type="InterPro" id="IPR029225">
    <property type="entry name" value="Nse4_Nse3-bd"/>
</dbReference>
<proteinExistence type="inferred from homology"/>
<dbReference type="InterPro" id="IPR014854">
    <property type="entry name" value="Nse4_C"/>
</dbReference>
<dbReference type="OrthoDB" id="361242at2759"/>
<dbReference type="Pfam" id="PF15412">
    <property type="entry name" value="Nse4-Nse3_bdg"/>
    <property type="match status" value="1"/>
</dbReference>
<dbReference type="GO" id="GO:0030915">
    <property type="term" value="C:Smc5-Smc6 complex"/>
    <property type="evidence" value="ECO:0007669"/>
    <property type="project" value="UniProtKB-UniRule"/>
</dbReference>
<dbReference type="GO" id="GO:0006310">
    <property type="term" value="P:DNA recombination"/>
    <property type="evidence" value="ECO:0007669"/>
    <property type="project" value="UniProtKB-UniRule"/>
</dbReference>
<keyword evidence="4 7" id="KW-0233">DNA recombination</keyword>
<feature type="domain" description="Nse4/EID protein Nse3/MAGE-binding" evidence="9">
    <location>
        <begin position="1"/>
        <end position="42"/>
    </location>
</feature>
<gene>
    <name evidence="10" type="ORF">BT62DRAFT_887077</name>
</gene>
<dbReference type="RefSeq" id="XP_043042983.1">
    <property type="nucleotide sequence ID" value="XM_043182900.1"/>
</dbReference>
<dbReference type="AlphaFoldDB" id="A0A9P7VZK5"/>
<comment type="subunit">
    <text evidence="7">Component of the SMC5-SMC6 complex.</text>
</comment>
<evidence type="ECO:0000259" key="8">
    <source>
        <dbReference type="Pfam" id="PF08743"/>
    </source>
</evidence>
<keyword evidence="6 7" id="KW-0539">Nucleus</keyword>
<evidence type="ECO:0000313" key="11">
    <source>
        <dbReference type="Proteomes" id="UP000812287"/>
    </source>
</evidence>
<evidence type="ECO:0000256" key="6">
    <source>
        <dbReference type="ARBA" id="ARBA00023242"/>
    </source>
</evidence>
<evidence type="ECO:0000256" key="3">
    <source>
        <dbReference type="ARBA" id="ARBA00022763"/>
    </source>
</evidence>
<reference evidence="10" key="1">
    <citation type="submission" date="2020-11" db="EMBL/GenBank/DDBJ databases">
        <title>Adaptations for nitrogen fixation in a non-lichenized fungal sporocarp promotes dispersal by wood-feeding termites.</title>
        <authorList>
            <consortium name="DOE Joint Genome Institute"/>
            <person name="Koch R.A."/>
            <person name="Yoon G."/>
            <person name="Arayal U."/>
            <person name="Lail K."/>
            <person name="Amirebrahimi M."/>
            <person name="Labutti K."/>
            <person name="Lipzen A."/>
            <person name="Riley R."/>
            <person name="Barry K."/>
            <person name="Henrissat B."/>
            <person name="Grigoriev I.V."/>
            <person name="Herr J.R."/>
            <person name="Aime M.C."/>
        </authorList>
    </citation>
    <scope>NUCLEOTIDE SEQUENCE</scope>
    <source>
        <strain evidence="10">MCA 3950</strain>
    </source>
</reference>
<dbReference type="EMBL" id="MU250528">
    <property type="protein sequence ID" value="KAG7449483.1"/>
    <property type="molecule type" value="Genomic_DNA"/>
</dbReference>
<keyword evidence="11" id="KW-1185">Reference proteome</keyword>
<feature type="domain" description="Non-structural maintenance of chromosome element 4 C-terminal" evidence="8">
    <location>
        <begin position="118"/>
        <end position="194"/>
    </location>
</feature>
<name>A0A9P7VZK5_9AGAR</name>
<dbReference type="PANTHER" id="PTHR16140:SF0">
    <property type="entry name" value="NON-STRUCTURAL MAINTENANCE OF CHROMOSOMES ELEMENT 4"/>
    <property type="match status" value="1"/>
</dbReference>
<evidence type="ECO:0000256" key="1">
    <source>
        <dbReference type="ARBA" id="ARBA00004123"/>
    </source>
</evidence>
<evidence type="ECO:0000259" key="9">
    <source>
        <dbReference type="Pfam" id="PF15412"/>
    </source>
</evidence>
<evidence type="ECO:0000256" key="4">
    <source>
        <dbReference type="ARBA" id="ARBA00023172"/>
    </source>
</evidence>
<evidence type="ECO:0000313" key="10">
    <source>
        <dbReference type="EMBL" id="KAG7449483.1"/>
    </source>
</evidence>
<dbReference type="GeneID" id="66105197"/>
<evidence type="ECO:0000256" key="5">
    <source>
        <dbReference type="ARBA" id="ARBA00023204"/>
    </source>
</evidence>
<protein>
    <recommendedName>
        <fullName evidence="7">Non-structural maintenance of chromosomes element 4</fullName>
    </recommendedName>
</protein>
<keyword evidence="5 7" id="KW-0234">DNA repair</keyword>
<dbReference type="Proteomes" id="UP000812287">
    <property type="component" value="Unassembled WGS sequence"/>
</dbReference>
<dbReference type="PANTHER" id="PTHR16140">
    <property type="entry name" value="NON-STRUCTURAL MAINTENANCE OF CHROMOSOMES ELEMENT 4"/>
    <property type="match status" value="1"/>
</dbReference>
<feature type="non-terminal residue" evidence="10">
    <location>
        <position position="1"/>
    </location>
</feature>
<comment type="function">
    <text evidence="7">Component of the SMC5-SMC6 complex, that promotes sister chromatid alignment after DNA damage and facilitates double-stranded DNA breaks (DSBs) repair via homologous recombination between sister chromatids.</text>
</comment>
<organism evidence="10 11">
    <name type="scientific">Guyanagaster necrorhizus</name>
    <dbReference type="NCBI Taxonomy" id="856835"/>
    <lineage>
        <taxon>Eukaryota</taxon>
        <taxon>Fungi</taxon>
        <taxon>Dikarya</taxon>
        <taxon>Basidiomycota</taxon>
        <taxon>Agaricomycotina</taxon>
        <taxon>Agaricomycetes</taxon>
        <taxon>Agaricomycetidae</taxon>
        <taxon>Agaricales</taxon>
        <taxon>Marasmiineae</taxon>
        <taxon>Physalacriaceae</taxon>
        <taxon>Guyanagaster</taxon>
    </lineage>
</organism>
<evidence type="ECO:0000256" key="7">
    <source>
        <dbReference type="RuleBase" id="RU365071"/>
    </source>
</evidence>